<evidence type="ECO:0000313" key="1">
    <source>
        <dbReference type="EMBL" id="WCZ37735.1"/>
    </source>
</evidence>
<gene>
    <name evidence="1" type="ORF">CJEDD_00500</name>
</gene>
<reference evidence="1 2" key="1">
    <citation type="submission" date="2020-10" db="EMBL/GenBank/DDBJ databases">
        <title>Complete genome sequence of Corynebacterium jeddahense DSM 45997, type strain of Corynebacterium jeddahense.</title>
        <authorList>
            <person name="Busche T."/>
            <person name="Kalinowski J."/>
            <person name="Ruckert C."/>
        </authorList>
    </citation>
    <scope>NUCLEOTIDE SEQUENCE [LARGE SCALE GENOMIC DNA]</scope>
    <source>
        <strain evidence="1 2">DSM 45997</strain>
    </source>
</reference>
<name>A0ABY7UG84_9CORY</name>
<accession>A0ABY7UG84</accession>
<protein>
    <submittedName>
        <fullName evidence="1">Uncharacterized protein</fullName>
    </submittedName>
</protein>
<evidence type="ECO:0000313" key="2">
    <source>
        <dbReference type="Proteomes" id="UP001218071"/>
    </source>
</evidence>
<sequence length="38" mass="4501">MSEKTRKNRVARKVKFELATTGEYAKYEVTKTGRRNPR</sequence>
<dbReference type="Proteomes" id="UP001218071">
    <property type="component" value="Chromosome"/>
</dbReference>
<dbReference type="EMBL" id="CP063194">
    <property type="protein sequence ID" value="WCZ37735.1"/>
    <property type="molecule type" value="Genomic_DNA"/>
</dbReference>
<keyword evidence="2" id="KW-1185">Reference proteome</keyword>
<organism evidence="1 2">
    <name type="scientific">Corynebacterium jeddahense</name>
    <dbReference type="NCBI Taxonomy" id="1414719"/>
    <lineage>
        <taxon>Bacteria</taxon>
        <taxon>Bacillati</taxon>
        <taxon>Actinomycetota</taxon>
        <taxon>Actinomycetes</taxon>
        <taxon>Mycobacteriales</taxon>
        <taxon>Corynebacteriaceae</taxon>
        <taxon>Corynebacterium</taxon>
    </lineage>
</organism>
<proteinExistence type="predicted"/>